<dbReference type="RefSeq" id="WP_146571682.1">
    <property type="nucleotide sequence ID" value="NZ_SJPH01000002.1"/>
</dbReference>
<feature type="signal peptide" evidence="2">
    <location>
        <begin position="1"/>
        <end position="21"/>
    </location>
</feature>
<feature type="chain" id="PRO_5022922422" description="PEP-CTERM protein-sorting domain-containing protein" evidence="2">
    <location>
        <begin position="22"/>
        <end position="422"/>
    </location>
</feature>
<evidence type="ECO:0000313" key="3">
    <source>
        <dbReference type="EMBL" id="TWT47226.1"/>
    </source>
</evidence>
<organism evidence="3 4">
    <name type="scientific">Botrimarina hoheduenensis</name>
    <dbReference type="NCBI Taxonomy" id="2528000"/>
    <lineage>
        <taxon>Bacteria</taxon>
        <taxon>Pseudomonadati</taxon>
        <taxon>Planctomycetota</taxon>
        <taxon>Planctomycetia</taxon>
        <taxon>Pirellulales</taxon>
        <taxon>Lacipirellulaceae</taxon>
        <taxon>Botrimarina</taxon>
    </lineage>
</organism>
<reference evidence="3 4" key="1">
    <citation type="submission" date="2019-02" db="EMBL/GenBank/DDBJ databases">
        <title>Deep-cultivation of Planctomycetes and their phenomic and genomic characterization uncovers novel biology.</title>
        <authorList>
            <person name="Wiegand S."/>
            <person name="Jogler M."/>
            <person name="Boedeker C."/>
            <person name="Pinto D."/>
            <person name="Vollmers J."/>
            <person name="Rivas-Marin E."/>
            <person name="Kohn T."/>
            <person name="Peeters S.H."/>
            <person name="Heuer A."/>
            <person name="Rast P."/>
            <person name="Oberbeckmann S."/>
            <person name="Bunk B."/>
            <person name="Jeske O."/>
            <person name="Meyerdierks A."/>
            <person name="Storesund J.E."/>
            <person name="Kallscheuer N."/>
            <person name="Luecker S."/>
            <person name="Lage O.M."/>
            <person name="Pohl T."/>
            <person name="Merkel B.J."/>
            <person name="Hornburger P."/>
            <person name="Mueller R.-W."/>
            <person name="Bruemmer F."/>
            <person name="Labrenz M."/>
            <person name="Spormann A.M."/>
            <person name="Op Den Camp H."/>
            <person name="Overmann J."/>
            <person name="Amann R."/>
            <person name="Jetten M.S.M."/>
            <person name="Mascher T."/>
            <person name="Medema M.H."/>
            <person name="Devos D.P."/>
            <person name="Kaster A.-K."/>
            <person name="Ovreas L."/>
            <person name="Rohde M."/>
            <person name="Galperin M.Y."/>
            <person name="Jogler C."/>
        </authorList>
    </citation>
    <scope>NUCLEOTIDE SEQUENCE [LARGE SCALE GENOMIC DNA]</scope>
    <source>
        <strain evidence="3 4">Pla111</strain>
    </source>
</reference>
<protein>
    <recommendedName>
        <fullName evidence="5">PEP-CTERM protein-sorting domain-containing protein</fullName>
    </recommendedName>
</protein>
<dbReference type="Proteomes" id="UP000318995">
    <property type="component" value="Unassembled WGS sequence"/>
</dbReference>
<proteinExistence type="predicted"/>
<dbReference type="AlphaFoldDB" id="A0A5C5W8K7"/>
<name>A0A5C5W8K7_9BACT</name>
<feature type="compositionally biased region" description="Polar residues" evidence="1">
    <location>
        <begin position="41"/>
        <end position="56"/>
    </location>
</feature>
<keyword evidence="4" id="KW-1185">Reference proteome</keyword>
<feature type="region of interest" description="Disordered" evidence="1">
    <location>
        <begin position="36"/>
        <end position="60"/>
    </location>
</feature>
<sequence length="422" mass="43491" precursor="true">MRRVLVRILVVAFAPALTAGAQPVVDGRLTGDTSFYGPARSIQNTNTQYGNATNGDPRQATGGSEIDAVYAAVVGDRLHVLVAGNLESNYNKLSVFIDSEAGGMNQVEGAAAPAGVDPFCCPSAPAGAGALQGLNGLRFDTGFAADHFVGFSNGPETILATNTSTYSFSAYYGDLTAGPTGRKSAVGFQRNAGGVEPGLAPGEPIDMANNACSGDADVGCTPNAHLFAEQRDLLNDIGFRMAIDNSNTQGVNGGSGAATGNPQAVMTGIEFSIPLAVLGSPTTDLRLVAFIGNSQYSHLSNQFSGVGVLQGNLGAPVSSINLAAIAGEQFVTIPHASLAGDFNYDGLVDTADYTLWRDGLGAFYTANHYDDWVSGFAVANDGAAAIAVPEPTTSALLLLAVGAYAQRLRSVSRRLRVSTARR</sequence>
<evidence type="ECO:0000256" key="1">
    <source>
        <dbReference type="SAM" id="MobiDB-lite"/>
    </source>
</evidence>
<comment type="caution">
    <text evidence="3">The sequence shown here is derived from an EMBL/GenBank/DDBJ whole genome shotgun (WGS) entry which is preliminary data.</text>
</comment>
<accession>A0A5C5W8K7</accession>
<keyword evidence="2" id="KW-0732">Signal</keyword>
<gene>
    <name evidence="3" type="ORF">Pla111_08380</name>
</gene>
<dbReference type="OrthoDB" id="257141at2"/>
<dbReference type="EMBL" id="SJPH01000002">
    <property type="protein sequence ID" value="TWT47226.1"/>
    <property type="molecule type" value="Genomic_DNA"/>
</dbReference>
<evidence type="ECO:0008006" key="5">
    <source>
        <dbReference type="Google" id="ProtNLM"/>
    </source>
</evidence>
<evidence type="ECO:0000256" key="2">
    <source>
        <dbReference type="SAM" id="SignalP"/>
    </source>
</evidence>
<evidence type="ECO:0000313" key="4">
    <source>
        <dbReference type="Proteomes" id="UP000318995"/>
    </source>
</evidence>